<dbReference type="Proteomes" id="UP000762676">
    <property type="component" value="Unassembled WGS sequence"/>
</dbReference>
<feature type="domain" description="C-type lectin" evidence="8">
    <location>
        <begin position="16"/>
        <end position="131"/>
    </location>
</feature>
<dbReference type="InterPro" id="IPR036116">
    <property type="entry name" value="FN3_sf"/>
</dbReference>
<dbReference type="InterPro" id="IPR051275">
    <property type="entry name" value="Cell_adhesion_signaling"/>
</dbReference>
<keyword evidence="7" id="KW-0812">Transmembrane</keyword>
<feature type="transmembrane region" description="Helical" evidence="7">
    <location>
        <begin position="782"/>
        <end position="808"/>
    </location>
</feature>
<dbReference type="SUPFAM" id="SSF48726">
    <property type="entry name" value="Immunoglobulin"/>
    <property type="match status" value="1"/>
</dbReference>
<keyword evidence="5" id="KW-0393">Immunoglobulin domain</keyword>
<dbReference type="InterPro" id="IPR016186">
    <property type="entry name" value="C-type_lectin-like/link_sf"/>
</dbReference>
<dbReference type="InterPro" id="IPR003599">
    <property type="entry name" value="Ig_sub"/>
</dbReference>
<organism evidence="11 12">
    <name type="scientific">Elysia marginata</name>
    <dbReference type="NCBI Taxonomy" id="1093978"/>
    <lineage>
        <taxon>Eukaryota</taxon>
        <taxon>Metazoa</taxon>
        <taxon>Spiralia</taxon>
        <taxon>Lophotrochozoa</taxon>
        <taxon>Mollusca</taxon>
        <taxon>Gastropoda</taxon>
        <taxon>Heterobranchia</taxon>
        <taxon>Euthyneura</taxon>
        <taxon>Panpulmonata</taxon>
        <taxon>Sacoglossa</taxon>
        <taxon>Placobranchoidea</taxon>
        <taxon>Plakobranchidae</taxon>
        <taxon>Elysia</taxon>
    </lineage>
</organism>
<feature type="domain" description="Ig-like" evidence="9">
    <location>
        <begin position="366"/>
        <end position="466"/>
    </location>
</feature>
<proteinExistence type="predicted"/>
<protein>
    <submittedName>
        <fullName evidence="11">Nephrin</fullName>
    </submittedName>
</protein>
<comment type="caution">
    <text evidence="11">The sequence shown here is derived from an EMBL/GenBank/DDBJ whole genome shotgun (WGS) entry which is preliminary data.</text>
</comment>
<dbReference type="SUPFAM" id="SSF49265">
    <property type="entry name" value="Fibronectin type III"/>
    <property type="match status" value="1"/>
</dbReference>
<dbReference type="SUPFAM" id="SSF56436">
    <property type="entry name" value="C-type lectin-like"/>
    <property type="match status" value="1"/>
</dbReference>
<feature type="compositionally biased region" description="Basic and acidic residues" evidence="6">
    <location>
        <begin position="826"/>
        <end position="839"/>
    </location>
</feature>
<dbReference type="PROSITE" id="PS50041">
    <property type="entry name" value="C_TYPE_LECTIN_2"/>
    <property type="match status" value="1"/>
</dbReference>
<dbReference type="GO" id="GO:0005886">
    <property type="term" value="C:plasma membrane"/>
    <property type="evidence" value="ECO:0007669"/>
    <property type="project" value="TreeGrafter"/>
</dbReference>
<dbReference type="Pfam" id="PF13927">
    <property type="entry name" value="Ig_3"/>
    <property type="match status" value="1"/>
</dbReference>
<sequence>MQIKNICAQDWHFHTRTGTCFRVFKSSFNFNSARTACQQQKWGPDQRYPGWLAGIHDVNTDAFVRKLLNQDQKAYIGLYKSNGYFYWIDGTSYSSTYNAWVVGEPYYDYAYMTKASWETTGASSRLDFVCQTYAMFPSPSLNCEPMRIGAAFSPLTCQIDVYESFQSFKEFVMGNSRYERLINCLDDYKCYKSSEFVSAVLTNDRRMRSISTTVTVDRRVNRSDDRISWNCEYQFTNTPKGFLTTSCEIQVYNVPSGLKCQHTLNDTLVILCEAEGVYPQADSNLMHYINGNLMGKWSWSNAEHIKYFENNLLFYRSKFEKRVADQMNQGQHKIEISVFPNAPFYSQKKRKEASELYSIEFVISAPPASPVFSSGNGLKIVRDKLTAREGQDVYLICNVDGGNPPVFETKIVCGDGIGDPRKRRNWISQKQKAEAKFAVSRAMTQKACTCTAKHVSRQYTQQSSVLLDIQYPVEISSFAFNSHQDEEIELNEGEQVNLLCSAQGNPKPHLHIFHLVNDGESSKYLANKSHSQQLSVNINLSSSMSGIYICSARNNITTEVQIRRVHLMVRCPPRPCSQEENSSHFRANPGMDVEIKICVFAYPPLESVKLARKNTLLGADNYKANFKYIRPDEAMTIVTVKIKAPEVHLGEFEVYTMQNIIGRSKFTFNLVPYQKPSCPESLEVTSVGSTFITLSWPPDSDGGMPQTFTLSTVNDKGKVIGKHNSKDNGQTVMFQNVTDVEPLFSYSFMLNVRNEKGVTKCPHLIVNASTLAEPASAESDKVITAGVAIGVVIVVIIILIVAIVLLTLCMRKRKKTQQENEQVYSESKEKSSNQHETSKGIDNTDMNSKLQHHSYDQPEKITLSQKESVYRNDSAMKTKQATIQNQDSENTSDKEKPKSPKPQPSPRKSRAQGDMYANSLQTEKAKSDTETKETGLFLKKSQTGKKKKQAPKEPLAKQVPTSGNEVVQKEPNKELVYIEVEIVPKKEAVPSKRIVIEESREEPVAYASVNFNASVNDAATDGTDETIHTVL</sequence>
<feature type="compositionally biased region" description="Polar residues" evidence="6">
    <location>
        <begin position="877"/>
        <end position="889"/>
    </location>
</feature>
<feature type="compositionally biased region" description="Polar residues" evidence="6">
    <location>
        <begin position="840"/>
        <end position="849"/>
    </location>
</feature>
<evidence type="ECO:0000313" key="11">
    <source>
        <dbReference type="EMBL" id="GFR74147.1"/>
    </source>
</evidence>
<evidence type="ECO:0000313" key="12">
    <source>
        <dbReference type="Proteomes" id="UP000762676"/>
    </source>
</evidence>
<evidence type="ECO:0000256" key="6">
    <source>
        <dbReference type="SAM" id="MobiDB-lite"/>
    </source>
</evidence>
<evidence type="ECO:0000259" key="8">
    <source>
        <dbReference type="PROSITE" id="PS50041"/>
    </source>
</evidence>
<evidence type="ECO:0000256" key="2">
    <source>
        <dbReference type="ARBA" id="ARBA00023136"/>
    </source>
</evidence>
<dbReference type="InterPro" id="IPR016187">
    <property type="entry name" value="CTDL_fold"/>
</dbReference>
<name>A0AAV4FLH3_9GAST</name>
<dbReference type="EMBL" id="BMAT01000833">
    <property type="protein sequence ID" value="GFR74147.1"/>
    <property type="molecule type" value="Genomic_DNA"/>
</dbReference>
<evidence type="ECO:0000256" key="3">
    <source>
        <dbReference type="ARBA" id="ARBA00023157"/>
    </source>
</evidence>
<feature type="domain" description="Ig-like" evidence="9">
    <location>
        <begin position="472"/>
        <end position="563"/>
    </location>
</feature>
<dbReference type="PROSITE" id="PS50853">
    <property type="entry name" value="FN3"/>
    <property type="match status" value="1"/>
</dbReference>
<dbReference type="CDD" id="cd00063">
    <property type="entry name" value="FN3"/>
    <property type="match status" value="1"/>
</dbReference>
<dbReference type="Gene3D" id="3.10.100.10">
    <property type="entry name" value="Mannose-Binding Protein A, subunit A"/>
    <property type="match status" value="1"/>
</dbReference>
<evidence type="ECO:0000259" key="9">
    <source>
        <dbReference type="PROSITE" id="PS50835"/>
    </source>
</evidence>
<feature type="region of interest" description="Disordered" evidence="6">
    <location>
        <begin position="816"/>
        <end position="967"/>
    </location>
</feature>
<dbReference type="InterPro" id="IPR013783">
    <property type="entry name" value="Ig-like_fold"/>
</dbReference>
<dbReference type="Gene3D" id="2.60.40.10">
    <property type="entry name" value="Immunoglobulins"/>
    <property type="match status" value="3"/>
</dbReference>
<gene>
    <name evidence="11" type="ORF">ElyMa_000423300</name>
</gene>
<evidence type="ECO:0000256" key="1">
    <source>
        <dbReference type="ARBA" id="ARBA00004479"/>
    </source>
</evidence>
<dbReference type="AlphaFoldDB" id="A0AAV4FLH3"/>
<dbReference type="GO" id="GO:0050839">
    <property type="term" value="F:cell adhesion molecule binding"/>
    <property type="evidence" value="ECO:0007669"/>
    <property type="project" value="TreeGrafter"/>
</dbReference>
<dbReference type="GO" id="GO:0005911">
    <property type="term" value="C:cell-cell junction"/>
    <property type="evidence" value="ECO:0007669"/>
    <property type="project" value="TreeGrafter"/>
</dbReference>
<feature type="domain" description="Fibronectin type-III" evidence="10">
    <location>
        <begin position="678"/>
        <end position="773"/>
    </location>
</feature>
<keyword evidence="7" id="KW-1133">Transmembrane helix</keyword>
<evidence type="ECO:0000256" key="7">
    <source>
        <dbReference type="SAM" id="Phobius"/>
    </source>
</evidence>
<accession>A0AAV4FLH3</accession>
<dbReference type="PANTHER" id="PTHR11640:SF31">
    <property type="entry name" value="IRREGULAR CHIASM C-ROUGHEST PROTEIN-RELATED"/>
    <property type="match status" value="1"/>
</dbReference>
<keyword evidence="2 7" id="KW-0472">Membrane</keyword>
<keyword evidence="3" id="KW-1015">Disulfide bond</keyword>
<evidence type="ECO:0000256" key="4">
    <source>
        <dbReference type="ARBA" id="ARBA00023180"/>
    </source>
</evidence>
<keyword evidence="12" id="KW-1185">Reference proteome</keyword>
<dbReference type="InterPro" id="IPR007110">
    <property type="entry name" value="Ig-like_dom"/>
</dbReference>
<dbReference type="SMART" id="SM00034">
    <property type="entry name" value="CLECT"/>
    <property type="match status" value="1"/>
</dbReference>
<dbReference type="PROSITE" id="PS50835">
    <property type="entry name" value="IG_LIKE"/>
    <property type="match status" value="2"/>
</dbReference>
<dbReference type="InterPro" id="IPR001304">
    <property type="entry name" value="C-type_lectin-like"/>
</dbReference>
<dbReference type="CDD" id="cd00037">
    <property type="entry name" value="CLECT"/>
    <property type="match status" value="1"/>
</dbReference>
<evidence type="ECO:0000259" key="10">
    <source>
        <dbReference type="PROSITE" id="PS50853"/>
    </source>
</evidence>
<dbReference type="SMART" id="SM00409">
    <property type="entry name" value="IG"/>
    <property type="match status" value="2"/>
</dbReference>
<dbReference type="GO" id="GO:0098609">
    <property type="term" value="P:cell-cell adhesion"/>
    <property type="evidence" value="ECO:0007669"/>
    <property type="project" value="TreeGrafter"/>
</dbReference>
<dbReference type="InterPro" id="IPR036179">
    <property type="entry name" value="Ig-like_dom_sf"/>
</dbReference>
<dbReference type="InterPro" id="IPR003961">
    <property type="entry name" value="FN3_dom"/>
</dbReference>
<keyword evidence="4" id="KW-0325">Glycoprotein</keyword>
<comment type="subcellular location">
    <subcellularLocation>
        <location evidence="1">Membrane</location>
        <topology evidence="1">Single-pass type I membrane protein</topology>
    </subcellularLocation>
</comment>
<feature type="compositionally biased region" description="Basic and acidic residues" evidence="6">
    <location>
        <begin position="923"/>
        <end position="933"/>
    </location>
</feature>
<dbReference type="PANTHER" id="PTHR11640">
    <property type="entry name" value="NEPHRIN"/>
    <property type="match status" value="1"/>
</dbReference>
<reference evidence="11 12" key="1">
    <citation type="journal article" date="2021" name="Elife">
        <title>Chloroplast acquisition without the gene transfer in kleptoplastic sea slugs, Plakobranchus ocellatus.</title>
        <authorList>
            <person name="Maeda T."/>
            <person name="Takahashi S."/>
            <person name="Yoshida T."/>
            <person name="Shimamura S."/>
            <person name="Takaki Y."/>
            <person name="Nagai Y."/>
            <person name="Toyoda A."/>
            <person name="Suzuki Y."/>
            <person name="Arimoto A."/>
            <person name="Ishii H."/>
            <person name="Satoh N."/>
            <person name="Nishiyama T."/>
            <person name="Hasebe M."/>
            <person name="Maruyama T."/>
            <person name="Minagawa J."/>
            <person name="Obokata J."/>
            <person name="Shigenobu S."/>
        </authorList>
    </citation>
    <scope>NUCLEOTIDE SEQUENCE [LARGE SCALE GENOMIC DNA]</scope>
</reference>
<evidence type="ECO:0000256" key="5">
    <source>
        <dbReference type="ARBA" id="ARBA00023319"/>
    </source>
</evidence>